<dbReference type="Proteomes" id="UP000281028">
    <property type="component" value="Unassembled WGS sequence"/>
</dbReference>
<dbReference type="NCBIfam" id="NF038153">
    <property type="entry name" value="lant_leader_L1a"/>
    <property type="match status" value="1"/>
</dbReference>
<dbReference type="EMBL" id="RIAR02000001">
    <property type="protein sequence ID" value="NSL88335.1"/>
    <property type="molecule type" value="Genomic_DNA"/>
</dbReference>
<organism evidence="1 2">
    <name type="scientific">Chitinophaga solisilvae</name>
    <dbReference type="NCBI Taxonomy" id="1233460"/>
    <lineage>
        <taxon>Bacteria</taxon>
        <taxon>Pseudomonadati</taxon>
        <taxon>Bacteroidota</taxon>
        <taxon>Chitinophagia</taxon>
        <taxon>Chitinophagales</taxon>
        <taxon>Chitinophagaceae</taxon>
        <taxon>Chitinophaga</taxon>
    </lineage>
</organism>
<evidence type="ECO:0008006" key="3">
    <source>
        <dbReference type="Google" id="ProtNLM"/>
    </source>
</evidence>
<comment type="caution">
    <text evidence="1">The sequence shown here is derived from an EMBL/GenBank/DDBJ whole genome shotgun (WGS) entry which is preliminary data.</text>
</comment>
<dbReference type="RefSeq" id="WP_158631300.1">
    <property type="nucleotide sequence ID" value="NZ_JAABOK010000002.1"/>
</dbReference>
<protein>
    <recommendedName>
        <fullName evidence="3">Class I lanthipeptide</fullName>
    </recommendedName>
</protein>
<reference evidence="1" key="1">
    <citation type="submission" date="2020-05" db="EMBL/GenBank/DDBJ databases">
        <title>Chitinophaga laudate sp. nov., isolated from a tropical peat swamp.</title>
        <authorList>
            <person name="Goh C.B.S."/>
            <person name="Lee M.S."/>
            <person name="Parimannan S."/>
            <person name="Pasbakhsh P."/>
            <person name="Yule C.M."/>
            <person name="Rajandas H."/>
            <person name="Loke S."/>
            <person name="Croft L."/>
            <person name="Tan J.B.L."/>
        </authorList>
    </citation>
    <scope>NUCLEOTIDE SEQUENCE</scope>
    <source>
        <strain evidence="1">Mgbs1</strain>
    </source>
</reference>
<name>A0A9Q5DCN9_9BACT</name>
<gene>
    <name evidence="1" type="ORF">ECE50_015965</name>
</gene>
<accession>A0A9Q5DCN9</accession>
<proteinExistence type="predicted"/>
<keyword evidence="2" id="KW-1185">Reference proteome</keyword>
<evidence type="ECO:0000313" key="2">
    <source>
        <dbReference type="Proteomes" id="UP000281028"/>
    </source>
</evidence>
<dbReference type="AlphaFoldDB" id="A0A9Q5DCN9"/>
<sequence length="56" mass="6356">MKKKLSLKKKLVMHKFIVADLNKLEQSQVIGGIATTTRFETCETYVAPTRCLKCPD</sequence>
<evidence type="ECO:0000313" key="1">
    <source>
        <dbReference type="EMBL" id="NSL88335.1"/>
    </source>
</evidence>
<dbReference type="InterPro" id="IPR058238">
    <property type="entry name" value="Lant_leader_dom"/>
</dbReference>